<evidence type="ECO:0000313" key="3">
    <source>
        <dbReference type="Proteomes" id="UP000070344"/>
    </source>
</evidence>
<protein>
    <submittedName>
        <fullName evidence="2">Uncharacterized protein</fullName>
    </submittedName>
</protein>
<dbReference type="AlphaFoldDB" id="A0A133UZT1"/>
<dbReference type="EMBL" id="LHXV01000073">
    <property type="protein sequence ID" value="KXA99698.1"/>
    <property type="molecule type" value="Genomic_DNA"/>
</dbReference>
<evidence type="ECO:0000313" key="2">
    <source>
        <dbReference type="EMBL" id="KXA99698.1"/>
    </source>
</evidence>
<gene>
    <name evidence="2" type="ORF">AKJ41_05040</name>
</gene>
<proteinExistence type="predicted"/>
<organism evidence="2 3">
    <name type="scientific">candidate division MSBL1 archaeon SCGC-AAA259O05</name>
    <dbReference type="NCBI Taxonomy" id="1698271"/>
    <lineage>
        <taxon>Archaea</taxon>
        <taxon>Methanobacteriati</taxon>
        <taxon>Methanobacteriota</taxon>
        <taxon>candidate division MSBL1</taxon>
    </lineage>
</organism>
<feature type="region of interest" description="Disordered" evidence="1">
    <location>
        <begin position="32"/>
        <end position="80"/>
    </location>
</feature>
<sequence>MNCGRNFPRKRAVIPPGKIRSLRPKKYREIRVSGGPQTADNHHLKGVRKRGDVEWDGGKIPPGDVTPRINSKKSRKEVRR</sequence>
<name>A0A133UZT1_9EURY</name>
<feature type="compositionally biased region" description="Basic residues" evidence="1">
    <location>
        <begin position="70"/>
        <end position="80"/>
    </location>
</feature>
<evidence type="ECO:0000256" key="1">
    <source>
        <dbReference type="SAM" id="MobiDB-lite"/>
    </source>
</evidence>
<accession>A0A133UZT1</accession>
<keyword evidence="3" id="KW-1185">Reference proteome</keyword>
<comment type="caution">
    <text evidence="2">The sequence shown here is derived from an EMBL/GenBank/DDBJ whole genome shotgun (WGS) entry which is preliminary data.</text>
</comment>
<dbReference type="Proteomes" id="UP000070344">
    <property type="component" value="Unassembled WGS sequence"/>
</dbReference>
<reference evidence="2 3" key="1">
    <citation type="journal article" date="2016" name="Sci. Rep.">
        <title>Metabolic traits of an uncultured archaeal lineage -MSBL1- from brine pools of the Red Sea.</title>
        <authorList>
            <person name="Mwirichia R."/>
            <person name="Alam I."/>
            <person name="Rashid M."/>
            <person name="Vinu M."/>
            <person name="Ba-Alawi W."/>
            <person name="Anthony Kamau A."/>
            <person name="Kamanda Ngugi D."/>
            <person name="Goker M."/>
            <person name="Klenk H.P."/>
            <person name="Bajic V."/>
            <person name="Stingl U."/>
        </authorList>
    </citation>
    <scope>NUCLEOTIDE SEQUENCE [LARGE SCALE GENOMIC DNA]</scope>
    <source>
        <strain evidence="2">SCGC-AAA259O05</strain>
    </source>
</reference>